<dbReference type="AlphaFoldDB" id="A0A843YDL8"/>
<dbReference type="InterPro" id="IPR027417">
    <property type="entry name" value="P-loop_NTPase"/>
</dbReference>
<dbReference type="Pfam" id="PF00350">
    <property type="entry name" value="Dynamin_N"/>
    <property type="match status" value="1"/>
</dbReference>
<accession>A0A843YDL8</accession>
<dbReference type="SUPFAM" id="SSF52540">
    <property type="entry name" value="P-loop containing nucleoside triphosphate hydrolases"/>
    <property type="match status" value="1"/>
</dbReference>
<evidence type="ECO:0000313" key="9">
    <source>
        <dbReference type="Proteomes" id="UP000444174"/>
    </source>
</evidence>
<dbReference type="GO" id="GO:0016020">
    <property type="term" value="C:membrane"/>
    <property type="evidence" value="ECO:0007669"/>
    <property type="project" value="UniProtKB-SubCell"/>
</dbReference>
<dbReference type="PANTHER" id="PTHR10465">
    <property type="entry name" value="TRANSMEMBRANE GTPASE FZO1"/>
    <property type="match status" value="1"/>
</dbReference>
<evidence type="ECO:0000313" key="8">
    <source>
        <dbReference type="EMBL" id="MQQ09011.1"/>
    </source>
</evidence>
<evidence type="ECO:0000256" key="5">
    <source>
        <dbReference type="ARBA" id="ARBA00023136"/>
    </source>
</evidence>
<keyword evidence="2" id="KW-0547">Nucleotide-binding</keyword>
<comment type="caution">
    <text evidence="8">The sequence shown here is derived from an EMBL/GenBank/DDBJ whole genome shotgun (WGS) entry which is preliminary data.</text>
</comment>
<dbReference type="EMBL" id="WIBF01000006">
    <property type="protein sequence ID" value="MQQ09011.1"/>
    <property type="molecule type" value="Genomic_DNA"/>
</dbReference>
<protein>
    <recommendedName>
        <fullName evidence="7">Dynamin N-terminal domain-containing protein</fullName>
    </recommendedName>
</protein>
<dbReference type="PANTHER" id="PTHR10465:SF0">
    <property type="entry name" value="SARCALUMENIN"/>
    <property type="match status" value="1"/>
</dbReference>
<keyword evidence="9" id="KW-1185">Reference proteome</keyword>
<gene>
    <name evidence="8" type="ORF">GFB49_11145</name>
</gene>
<evidence type="ECO:0000256" key="4">
    <source>
        <dbReference type="ARBA" id="ARBA00023134"/>
    </source>
</evidence>
<evidence type="ECO:0000256" key="6">
    <source>
        <dbReference type="SAM" id="MobiDB-lite"/>
    </source>
</evidence>
<sequence length="705" mass="76806">MVDPIHDPQTASVPPAKPAAEPADIRSAAAPGNLTAGLEPLAQLAAQRQQILKALDGLSAVSGESAQRALARLSGELTSFEPAITVLGQVKSGKTALVNAMAGWSDLLPSDVNPWTSVVTSLHLSPDTARAETSARFQFMTEGEWDRLLTKGGRIGEMAGRAGAESELDKIREQIEAMRDRSRARLGRKFEMLMGQTHDYGYFDKNLIERYICLGDDFEDLEPDQADQGRFADITRSADLYLNSGMIPHALCLRDTPGVNDTFMMREQITIQALRDSRLCVVVLSAGQALTSVDLGLIRMIASLDAREVVIFVNRIDELQDPAQQVPEIEAAIRETLRDHHGPQEAEILFGSAYWANAALMGQLDNLPPASAAALLNWAEASVKAGTHQIAKGPAQDMVWQLSGLPALHRTLGEQILVGEGGATLARVATSALTVASGQEAAHAIRVQAQRGSTEGDAVHGLDTNTVRMTFEQLADQHMDALERALDEVLAAYRGRADRAHATFVDRATRALIEHLEQWGDQSVWEYDPAGLRLLLRTAYSVMSSRLQAAAEARYQAAVRDVAGLLHQGFGSAVEGVQLALPQVPDVAAPVALGQTIALDFNDGWWASWWRRTRGYRAFANQFRSLIEGETEDFMVQLKSVQVADTRAEFLARLQGFFDEQRDILAEITDAQDGDLRARFNNHTAEAQSKASRAAMLVLKTYATG</sequence>
<dbReference type="Proteomes" id="UP000444174">
    <property type="component" value="Unassembled WGS sequence"/>
</dbReference>
<feature type="domain" description="Dynamin N-terminal" evidence="7">
    <location>
        <begin position="84"/>
        <end position="314"/>
    </location>
</feature>
<dbReference type="GO" id="GO:0005525">
    <property type="term" value="F:GTP binding"/>
    <property type="evidence" value="ECO:0007669"/>
    <property type="project" value="UniProtKB-KW"/>
</dbReference>
<evidence type="ECO:0000259" key="7">
    <source>
        <dbReference type="Pfam" id="PF00350"/>
    </source>
</evidence>
<comment type="subcellular location">
    <subcellularLocation>
        <location evidence="1">Membrane</location>
    </subcellularLocation>
</comment>
<dbReference type="InterPro" id="IPR045063">
    <property type="entry name" value="Dynamin_N"/>
</dbReference>
<proteinExistence type="predicted"/>
<feature type="region of interest" description="Disordered" evidence="6">
    <location>
        <begin position="1"/>
        <end position="22"/>
    </location>
</feature>
<organism evidence="8 9">
    <name type="scientific">Tritonibacter litoralis</name>
    <dbReference type="NCBI Taxonomy" id="2662264"/>
    <lineage>
        <taxon>Bacteria</taxon>
        <taxon>Pseudomonadati</taxon>
        <taxon>Pseudomonadota</taxon>
        <taxon>Alphaproteobacteria</taxon>
        <taxon>Rhodobacterales</taxon>
        <taxon>Paracoccaceae</taxon>
        <taxon>Tritonibacter</taxon>
    </lineage>
</organism>
<keyword evidence="4" id="KW-0342">GTP-binding</keyword>
<keyword evidence="3" id="KW-0378">Hydrolase</keyword>
<name>A0A843YDL8_9RHOB</name>
<evidence type="ECO:0000256" key="2">
    <source>
        <dbReference type="ARBA" id="ARBA00022741"/>
    </source>
</evidence>
<evidence type="ECO:0000256" key="3">
    <source>
        <dbReference type="ARBA" id="ARBA00022801"/>
    </source>
</evidence>
<dbReference type="Gene3D" id="3.40.50.300">
    <property type="entry name" value="P-loop containing nucleotide triphosphate hydrolases"/>
    <property type="match status" value="1"/>
</dbReference>
<keyword evidence="5" id="KW-0472">Membrane</keyword>
<dbReference type="InterPro" id="IPR027094">
    <property type="entry name" value="Mitofusin_fam"/>
</dbReference>
<dbReference type="GO" id="GO:0003924">
    <property type="term" value="F:GTPase activity"/>
    <property type="evidence" value="ECO:0007669"/>
    <property type="project" value="InterPro"/>
</dbReference>
<evidence type="ECO:0000256" key="1">
    <source>
        <dbReference type="ARBA" id="ARBA00004370"/>
    </source>
</evidence>
<reference evidence="8 9" key="1">
    <citation type="submission" date="2019-10" db="EMBL/GenBank/DDBJ databases">
        <title>Epibacterium sp. nov., isolated from seawater.</title>
        <authorList>
            <person name="Zhang X."/>
            <person name="Li N."/>
        </authorList>
    </citation>
    <scope>NUCLEOTIDE SEQUENCE [LARGE SCALE GENOMIC DNA]</scope>
    <source>
        <strain evidence="8 9">SM1979</strain>
    </source>
</reference>